<feature type="compositionally biased region" description="Basic residues" evidence="1">
    <location>
        <begin position="1"/>
        <end position="22"/>
    </location>
</feature>
<feature type="region of interest" description="Disordered" evidence="1">
    <location>
        <begin position="1"/>
        <end position="38"/>
    </location>
</feature>
<evidence type="ECO:0000313" key="3">
    <source>
        <dbReference type="WBParaSite" id="nRc.2.0.1.t38322-RA"/>
    </source>
</evidence>
<sequence length="60" mass="6764">MTGHYKAKKKVASHHQQGSKRQLKPDKFQSCPGCEKDHPCSKCRFRDAVCLKGDKVGHIV</sequence>
<accession>A0A915KHV3</accession>
<proteinExistence type="predicted"/>
<dbReference type="Proteomes" id="UP000887565">
    <property type="component" value="Unplaced"/>
</dbReference>
<organism evidence="2 3">
    <name type="scientific">Romanomermis culicivorax</name>
    <name type="common">Nematode worm</name>
    <dbReference type="NCBI Taxonomy" id="13658"/>
    <lineage>
        <taxon>Eukaryota</taxon>
        <taxon>Metazoa</taxon>
        <taxon>Ecdysozoa</taxon>
        <taxon>Nematoda</taxon>
        <taxon>Enoplea</taxon>
        <taxon>Dorylaimia</taxon>
        <taxon>Mermithida</taxon>
        <taxon>Mermithoidea</taxon>
        <taxon>Mermithidae</taxon>
        <taxon>Romanomermis</taxon>
    </lineage>
</organism>
<keyword evidence="2" id="KW-1185">Reference proteome</keyword>
<dbReference type="AlphaFoldDB" id="A0A915KHV3"/>
<protein>
    <submittedName>
        <fullName evidence="3">Uncharacterized protein</fullName>
    </submittedName>
</protein>
<evidence type="ECO:0000256" key="1">
    <source>
        <dbReference type="SAM" id="MobiDB-lite"/>
    </source>
</evidence>
<evidence type="ECO:0000313" key="2">
    <source>
        <dbReference type="Proteomes" id="UP000887565"/>
    </source>
</evidence>
<name>A0A915KHV3_ROMCU</name>
<reference evidence="3" key="1">
    <citation type="submission" date="2022-11" db="UniProtKB">
        <authorList>
            <consortium name="WormBaseParasite"/>
        </authorList>
    </citation>
    <scope>IDENTIFICATION</scope>
</reference>
<dbReference type="WBParaSite" id="nRc.2.0.1.t38322-RA">
    <property type="protein sequence ID" value="nRc.2.0.1.t38322-RA"/>
    <property type="gene ID" value="nRc.2.0.1.g38322"/>
</dbReference>